<dbReference type="InterPro" id="IPR005151">
    <property type="entry name" value="Tail-specific_protease"/>
</dbReference>
<dbReference type="SUPFAM" id="SSF54719">
    <property type="entry name" value="Fe,Mn superoxide dismutase (SOD), C-terminal domain"/>
    <property type="match status" value="1"/>
</dbReference>
<dbReference type="InterPro" id="IPR019833">
    <property type="entry name" value="Mn/Fe_SOD_BS"/>
</dbReference>
<dbReference type="Pfam" id="PF00081">
    <property type="entry name" value="Sod_Fe_N"/>
    <property type="match status" value="1"/>
</dbReference>
<comment type="similarity">
    <text evidence="1">Belongs to the iron/manganese superoxide dismutase family.</text>
</comment>
<organism evidence="6 7">
    <name type="scientific">Microlunatus aurantiacus</name>
    <dbReference type="NCBI Taxonomy" id="446786"/>
    <lineage>
        <taxon>Bacteria</taxon>
        <taxon>Bacillati</taxon>
        <taxon>Actinomycetota</taxon>
        <taxon>Actinomycetes</taxon>
        <taxon>Propionibacteriales</taxon>
        <taxon>Propionibacteriaceae</taxon>
        <taxon>Microlunatus</taxon>
    </lineage>
</organism>
<dbReference type="InterPro" id="IPR001189">
    <property type="entry name" value="Mn/Fe_SOD"/>
</dbReference>
<reference evidence="7" key="1">
    <citation type="journal article" date="2019" name="Int. J. Syst. Evol. Microbiol.">
        <title>The Global Catalogue of Microorganisms (GCM) 10K type strain sequencing project: providing services to taxonomists for standard genome sequencing and annotation.</title>
        <authorList>
            <consortium name="The Broad Institute Genomics Platform"/>
            <consortium name="The Broad Institute Genome Sequencing Center for Infectious Disease"/>
            <person name="Wu L."/>
            <person name="Ma J."/>
        </authorList>
    </citation>
    <scope>NUCLEOTIDE SEQUENCE [LARGE SCALE GENOMIC DNA]</scope>
    <source>
        <strain evidence="7">JCM 16548</strain>
    </source>
</reference>
<comment type="caution">
    <text evidence="6">The sequence shown here is derived from an EMBL/GenBank/DDBJ whole genome shotgun (WGS) entry which is preliminary data.</text>
</comment>
<dbReference type="InterPro" id="IPR029045">
    <property type="entry name" value="ClpP/crotonase-like_dom_sf"/>
</dbReference>
<dbReference type="EMBL" id="BAAAYX010000002">
    <property type="protein sequence ID" value="GAA3691178.1"/>
    <property type="molecule type" value="Genomic_DNA"/>
</dbReference>
<feature type="domain" description="Tail specific protease" evidence="5">
    <location>
        <begin position="46"/>
        <end position="260"/>
    </location>
</feature>
<protein>
    <recommendedName>
        <fullName evidence="2">superoxide dismutase</fullName>
        <ecNumber evidence="2">1.15.1.1</ecNumber>
    </recommendedName>
</protein>
<dbReference type="PROSITE" id="PS00088">
    <property type="entry name" value="SOD_MN"/>
    <property type="match status" value="1"/>
</dbReference>
<dbReference type="Gene3D" id="3.30.750.44">
    <property type="match status" value="1"/>
</dbReference>
<proteinExistence type="inferred from homology"/>
<evidence type="ECO:0000256" key="4">
    <source>
        <dbReference type="ARBA" id="ARBA00023002"/>
    </source>
</evidence>
<accession>A0ABP7CMH1</accession>
<evidence type="ECO:0000256" key="3">
    <source>
        <dbReference type="ARBA" id="ARBA00022723"/>
    </source>
</evidence>
<dbReference type="InterPro" id="IPR019831">
    <property type="entry name" value="Mn/Fe_SOD_N"/>
</dbReference>
<gene>
    <name evidence="6" type="ORF">GCM10022204_02840</name>
</gene>
<dbReference type="Pfam" id="PF03572">
    <property type="entry name" value="Peptidase_S41"/>
    <property type="match status" value="1"/>
</dbReference>
<sequence length="511" mass="55212">MAVDPRLVESLATTIERHYVFAEQAREIATVVRSWTPPTDEVPFEEWTRVLRGFDRHFRVRSSVPAPAPAPGAESVRDVARFLRTEARDRVGILRVKEFVDPDAPGRRDEAGAALRWLSSFDAAIIDLRANPGGWPSMVSVLAGPLLGPLPVHVVDFVSRTASETSFTEPRPELVALAEMPVAVLIDRATASAAESMAYLLRSTGRAVVVGETSAGAANPGDWFDTGARAAVFVSTGAPVDPRTGSSWEGVGVVPHVAADSDRAEVVALTVLADRPTTTERSAAVPGHGLGSRAISPASITRRAMADYVLPDLPYDYGALAPHISGEIMELHHDKHHAAYVKGVNTALEQLAEARDSDSFGSLVGLEKTLAFHLGGHINHSVFWPNLSPDGGDKPDGALGAAIDEYFGSFDKFRAHFEANANAIQGSGWSILVWDALGQRLNIVQLYDQQANVPLGQVPIVLLDMWEHAFYLQYKNVKADYVKAWWNVVNWADAQTRFAAAVAQTPGLITP</sequence>
<evidence type="ECO:0000259" key="5">
    <source>
        <dbReference type="SMART" id="SM00245"/>
    </source>
</evidence>
<dbReference type="Gene3D" id="1.10.287.990">
    <property type="entry name" value="Fe,Mn superoxide dismutase (SOD) domain"/>
    <property type="match status" value="1"/>
</dbReference>
<dbReference type="SUPFAM" id="SSF52096">
    <property type="entry name" value="ClpP/crotonase"/>
    <property type="match status" value="1"/>
</dbReference>
<keyword evidence="4" id="KW-0560">Oxidoreductase</keyword>
<keyword evidence="7" id="KW-1185">Reference proteome</keyword>
<dbReference type="Pfam" id="PF02777">
    <property type="entry name" value="Sod_Fe_C"/>
    <property type="match status" value="1"/>
</dbReference>
<keyword evidence="3" id="KW-0479">Metal-binding</keyword>
<dbReference type="PANTHER" id="PTHR11404">
    <property type="entry name" value="SUPEROXIDE DISMUTASE 2"/>
    <property type="match status" value="1"/>
</dbReference>
<dbReference type="InterPro" id="IPR019832">
    <property type="entry name" value="Mn/Fe_SOD_C"/>
</dbReference>
<dbReference type="Gene3D" id="3.90.226.10">
    <property type="entry name" value="2-enoyl-CoA Hydratase, Chain A, domain 1"/>
    <property type="match status" value="1"/>
</dbReference>
<evidence type="ECO:0000313" key="6">
    <source>
        <dbReference type="EMBL" id="GAA3691178.1"/>
    </source>
</evidence>
<dbReference type="CDD" id="cd07563">
    <property type="entry name" value="Peptidase_S41_IRBP"/>
    <property type="match status" value="1"/>
</dbReference>
<dbReference type="Gene3D" id="3.55.40.20">
    <property type="entry name" value="Iron/manganese superoxide dismutase, C-terminal domain"/>
    <property type="match status" value="1"/>
</dbReference>
<dbReference type="InterPro" id="IPR036324">
    <property type="entry name" value="Mn/Fe_SOD_N_sf"/>
</dbReference>
<dbReference type="SMART" id="SM00245">
    <property type="entry name" value="TSPc"/>
    <property type="match status" value="1"/>
</dbReference>
<dbReference type="Proteomes" id="UP001500051">
    <property type="component" value="Unassembled WGS sequence"/>
</dbReference>
<dbReference type="PANTHER" id="PTHR11404:SF6">
    <property type="entry name" value="SUPEROXIDE DISMUTASE [MN], MITOCHONDRIAL"/>
    <property type="match status" value="1"/>
</dbReference>
<dbReference type="InterPro" id="IPR050265">
    <property type="entry name" value="Fe/Mn_Superoxide_Dismutase"/>
</dbReference>
<dbReference type="PRINTS" id="PR01703">
    <property type="entry name" value="MNSODISMTASE"/>
</dbReference>
<evidence type="ECO:0000313" key="7">
    <source>
        <dbReference type="Proteomes" id="UP001500051"/>
    </source>
</evidence>
<dbReference type="SUPFAM" id="SSF46609">
    <property type="entry name" value="Fe,Mn superoxide dismutase (SOD), N-terminal domain"/>
    <property type="match status" value="1"/>
</dbReference>
<evidence type="ECO:0000256" key="1">
    <source>
        <dbReference type="ARBA" id="ARBA00008714"/>
    </source>
</evidence>
<dbReference type="EC" id="1.15.1.1" evidence="2"/>
<name>A0ABP7CMH1_9ACTN</name>
<evidence type="ECO:0000256" key="2">
    <source>
        <dbReference type="ARBA" id="ARBA00012682"/>
    </source>
</evidence>
<dbReference type="InterPro" id="IPR036314">
    <property type="entry name" value="SOD_C_sf"/>
</dbReference>